<keyword evidence="8" id="KW-0496">Mitochondrion</keyword>
<comment type="subcellular location">
    <subcellularLocation>
        <location evidence="2">Mitochondrion</location>
    </subcellularLocation>
</comment>
<evidence type="ECO:0000256" key="9">
    <source>
        <dbReference type="ARBA" id="ARBA00023157"/>
    </source>
</evidence>
<reference evidence="11" key="1">
    <citation type="submission" date="2017-11" db="EMBL/GenBank/DDBJ databases">
        <title>The sensing device of the deep-sea amphipod.</title>
        <authorList>
            <person name="Kobayashi H."/>
            <person name="Nagahama T."/>
            <person name="Arai W."/>
            <person name="Sasagawa Y."/>
            <person name="Umeda M."/>
            <person name="Hayashi T."/>
            <person name="Nikaido I."/>
            <person name="Watanabe H."/>
            <person name="Oguri K."/>
            <person name="Kitazato H."/>
            <person name="Fujioka K."/>
            <person name="Kido Y."/>
            <person name="Takami H."/>
        </authorList>
    </citation>
    <scope>NUCLEOTIDE SEQUENCE</scope>
    <source>
        <tissue evidence="11">Whole body</tissue>
    </source>
</reference>
<organism evidence="10">
    <name type="scientific">Hirondellea gigas</name>
    <dbReference type="NCBI Taxonomy" id="1518452"/>
    <lineage>
        <taxon>Eukaryota</taxon>
        <taxon>Metazoa</taxon>
        <taxon>Ecdysozoa</taxon>
        <taxon>Arthropoda</taxon>
        <taxon>Crustacea</taxon>
        <taxon>Multicrustacea</taxon>
        <taxon>Malacostraca</taxon>
        <taxon>Eumalacostraca</taxon>
        <taxon>Peracarida</taxon>
        <taxon>Amphipoda</taxon>
        <taxon>Amphilochidea</taxon>
        <taxon>Lysianassida</taxon>
        <taxon>Lysianassidira</taxon>
        <taxon>Lysianassoidea</taxon>
        <taxon>Lysianassidae</taxon>
        <taxon>Hirondellea</taxon>
    </lineage>
</organism>
<dbReference type="EMBL" id="IACF01000946">
    <property type="protein sequence ID" value="LAB66681.1"/>
    <property type="molecule type" value="mRNA"/>
</dbReference>
<comment type="similarity">
    <text evidence="3">Belongs to the complex I NDUFA8 subunit family.</text>
</comment>
<evidence type="ECO:0000313" key="10">
    <source>
        <dbReference type="EMBL" id="LAB66681.1"/>
    </source>
</evidence>
<keyword evidence="10" id="KW-0830">Ubiquinone</keyword>
<name>A0A2P2HY34_9CRUS</name>
<dbReference type="GO" id="GO:0006120">
    <property type="term" value="P:mitochondrial electron transport, NADH to ubiquinone"/>
    <property type="evidence" value="ECO:0007669"/>
    <property type="project" value="InterPro"/>
</dbReference>
<dbReference type="GO" id="GO:0005739">
    <property type="term" value="C:mitochondrion"/>
    <property type="evidence" value="ECO:0007669"/>
    <property type="project" value="UniProtKB-SubCell"/>
</dbReference>
<keyword evidence="4" id="KW-0813">Transport</keyword>
<evidence type="ECO:0000313" key="11">
    <source>
        <dbReference type="EMBL" id="LAC20546.1"/>
    </source>
</evidence>
<dbReference type="PANTHER" id="PTHR13344:SF0">
    <property type="entry name" value="NADH DEHYDROGENASE [UBIQUINONE] 1 ALPHA SUBCOMPLEX SUBUNIT 8"/>
    <property type="match status" value="1"/>
</dbReference>
<evidence type="ECO:0000256" key="5">
    <source>
        <dbReference type="ARBA" id="ARBA00022660"/>
    </source>
</evidence>
<keyword evidence="6" id="KW-0677">Repeat</keyword>
<reference evidence="10" key="2">
    <citation type="journal article" date="2018" name="Biosci. Biotechnol. Biochem.">
        <title>Polysaccharide hydrolase of the hadal zone amphipods Hirondellea gigas.</title>
        <authorList>
            <person name="Kobayashi H."/>
            <person name="Nagahama T."/>
            <person name="Arai W."/>
            <person name="Sasagawa Y."/>
            <person name="Umeda M."/>
            <person name="Hayashi T."/>
            <person name="Nikaido I."/>
            <person name="Watanabe H."/>
            <person name="Oguri K."/>
            <person name="Kitazato H."/>
            <person name="Fujioka K."/>
            <person name="Kido Y."/>
            <person name="Takami H."/>
        </authorList>
    </citation>
    <scope>NUCLEOTIDE SEQUENCE</scope>
    <source>
        <tissue evidence="10">Whole body</tissue>
    </source>
</reference>
<evidence type="ECO:0000256" key="1">
    <source>
        <dbReference type="ARBA" id="ARBA00003195"/>
    </source>
</evidence>
<evidence type="ECO:0000256" key="7">
    <source>
        <dbReference type="ARBA" id="ARBA00022982"/>
    </source>
</evidence>
<evidence type="ECO:0000256" key="6">
    <source>
        <dbReference type="ARBA" id="ARBA00022737"/>
    </source>
</evidence>
<keyword evidence="9" id="KW-1015">Disulfide bond</keyword>
<sequence>MLIKAFELPTEEELVVEEINLSTPSLRAGAFHLGKYCEIPSKEYMLCKSEEKDMRKCVEEGRILTACGLEFFRTVKKTCKDEFIQFANCIDRSSTDYKLAPCRNTQGVFDSCMLDKLDMVKPSYGYYCRAKIHQTIRSKPPGYLSHDYPDAAKPIVIPPASELPDAKHGSRVHWYP</sequence>
<evidence type="ECO:0000256" key="4">
    <source>
        <dbReference type="ARBA" id="ARBA00022448"/>
    </source>
</evidence>
<keyword evidence="7" id="KW-0249">Electron transport</keyword>
<keyword evidence="5" id="KW-0679">Respiratory chain</keyword>
<evidence type="ECO:0000256" key="2">
    <source>
        <dbReference type="ARBA" id="ARBA00004173"/>
    </source>
</evidence>
<comment type="function">
    <text evidence="1">Accessory subunit of the mitochondrial membrane respiratory chain NADH dehydrogenase (Complex I), that is believed not to be involved in catalysis. Complex I functions in the transfer of electrons from NADH to the respiratory chain. The immediate electron acceptor for the enzyme is believed to be ubiquinone.</text>
</comment>
<evidence type="ECO:0000256" key="8">
    <source>
        <dbReference type="ARBA" id="ARBA00023128"/>
    </source>
</evidence>
<accession>A0A2P2HY34</accession>
<proteinExistence type="evidence at transcript level"/>
<dbReference type="AlphaFoldDB" id="A0A2P2HY34"/>
<protein>
    <submittedName>
        <fullName evidence="10">NADH dehydrogenase (Ubiquinone) 1 alpha subcomplex subunit 8-like</fullName>
    </submittedName>
    <submittedName>
        <fullName evidence="11">NADH dehydrogenase [ubiquinone] 1 alpha subcomplex subunit 8-like</fullName>
    </submittedName>
</protein>
<dbReference type="PANTHER" id="PTHR13344">
    <property type="entry name" value="NADH-UBIQUINONE OXIDOREDUCTASE"/>
    <property type="match status" value="1"/>
</dbReference>
<dbReference type="EMBL" id="IACT01001186">
    <property type="protein sequence ID" value="LAC20546.1"/>
    <property type="molecule type" value="mRNA"/>
</dbReference>
<dbReference type="InterPro" id="IPR016680">
    <property type="entry name" value="NDUFA8"/>
</dbReference>
<evidence type="ECO:0000256" key="3">
    <source>
        <dbReference type="ARBA" id="ARBA00010705"/>
    </source>
</evidence>